<dbReference type="EMBL" id="VSSQ01024319">
    <property type="protein sequence ID" value="MPM71764.1"/>
    <property type="molecule type" value="Genomic_DNA"/>
</dbReference>
<organism evidence="1">
    <name type="scientific">bioreactor metagenome</name>
    <dbReference type="NCBI Taxonomy" id="1076179"/>
    <lineage>
        <taxon>unclassified sequences</taxon>
        <taxon>metagenomes</taxon>
        <taxon>ecological metagenomes</taxon>
    </lineage>
</organism>
<dbReference type="AlphaFoldDB" id="A0A645C936"/>
<evidence type="ECO:0000313" key="1">
    <source>
        <dbReference type="EMBL" id="MPM71764.1"/>
    </source>
</evidence>
<protein>
    <submittedName>
        <fullName evidence="1">Uncharacterized protein</fullName>
    </submittedName>
</protein>
<reference evidence="1" key="1">
    <citation type="submission" date="2019-08" db="EMBL/GenBank/DDBJ databases">
        <authorList>
            <person name="Kucharzyk K."/>
            <person name="Murdoch R.W."/>
            <person name="Higgins S."/>
            <person name="Loffler F."/>
        </authorList>
    </citation>
    <scope>NUCLEOTIDE SEQUENCE</scope>
</reference>
<comment type="caution">
    <text evidence="1">The sequence shown here is derived from an EMBL/GenBank/DDBJ whole genome shotgun (WGS) entry which is preliminary data.</text>
</comment>
<gene>
    <name evidence="1" type="ORF">SDC9_118735</name>
</gene>
<proteinExistence type="predicted"/>
<sequence length="185" mass="20412">MHPTGGFYAQFWANGLAHEGYIFHGGAAARKTSGGLHKICASLFGQLAGDHFFIIRQQRRLNDHFEERVTLMGGLRHCADIIGHRQIVATLYGANINDHIHFLSALLNCHLGLIGFRSRTGGAKREANDRAHLYITALEQFGVQRNMAGVHAHRSKMVVFGFVAQLHDLICGSIRLEQGVVNFAG</sequence>
<accession>A0A645C936</accession>
<name>A0A645C936_9ZZZZ</name>